<dbReference type="InterPro" id="IPR012337">
    <property type="entry name" value="RNaseH-like_sf"/>
</dbReference>
<keyword evidence="4" id="KW-0862">Zinc</keyword>
<feature type="region of interest" description="Disordered" evidence="6">
    <location>
        <begin position="400"/>
        <end position="431"/>
    </location>
</feature>
<feature type="region of interest" description="Disordered" evidence="6">
    <location>
        <begin position="584"/>
        <end position="604"/>
    </location>
</feature>
<dbReference type="InterPro" id="IPR052035">
    <property type="entry name" value="ZnF_BED_domain_contain"/>
</dbReference>
<evidence type="ECO:0000256" key="5">
    <source>
        <dbReference type="ARBA" id="ARBA00023242"/>
    </source>
</evidence>
<feature type="domain" description="HAT C-terminal dimerisation" evidence="7">
    <location>
        <begin position="726"/>
        <end position="806"/>
    </location>
</feature>
<evidence type="ECO:0000313" key="9">
    <source>
        <dbReference type="Proteomes" id="UP000815677"/>
    </source>
</evidence>
<feature type="compositionally biased region" description="Low complexity" evidence="6">
    <location>
        <begin position="7"/>
        <end position="20"/>
    </location>
</feature>
<keyword evidence="3" id="KW-0863">Zinc-finger</keyword>
<keyword evidence="5" id="KW-0539">Nucleus</keyword>
<evidence type="ECO:0000256" key="6">
    <source>
        <dbReference type="SAM" id="MobiDB-lite"/>
    </source>
</evidence>
<keyword evidence="2" id="KW-0479">Metal-binding</keyword>
<feature type="compositionally biased region" description="Basic residues" evidence="6">
    <location>
        <begin position="34"/>
        <end position="44"/>
    </location>
</feature>
<comment type="subcellular location">
    <subcellularLocation>
        <location evidence="1">Nucleus</location>
    </subcellularLocation>
</comment>
<feature type="region of interest" description="Disordered" evidence="6">
    <location>
        <begin position="34"/>
        <end position="80"/>
    </location>
</feature>
<evidence type="ECO:0000256" key="2">
    <source>
        <dbReference type="ARBA" id="ARBA00022723"/>
    </source>
</evidence>
<reference evidence="8" key="1">
    <citation type="submission" date="2014-09" db="EMBL/GenBank/DDBJ databases">
        <title>Genome sequence of the luminous mushroom Mycena chlorophos for searching fungal bioluminescence genes.</title>
        <authorList>
            <person name="Tanaka Y."/>
            <person name="Kasuga D."/>
            <person name="Oba Y."/>
            <person name="Hase S."/>
            <person name="Sato K."/>
            <person name="Oba Y."/>
            <person name="Sakakibara Y."/>
        </authorList>
    </citation>
    <scope>NUCLEOTIDE SEQUENCE</scope>
</reference>
<feature type="compositionally biased region" description="Low complexity" evidence="6">
    <location>
        <begin position="45"/>
        <end position="58"/>
    </location>
</feature>
<feature type="region of interest" description="Disordered" evidence="6">
    <location>
        <begin position="1"/>
        <end position="20"/>
    </location>
</feature>
<dbReference type="SUPFAM" id="SSF53098">
    <property type="entry name" value="Ribonuclease H-like"/>
    <property type="match status" value="1"/>
</dbReference>
<evidence type="ECO:0000259" key="7">
    <source>
        <dbReference type="Pfam" id="PF05699"/>
    </source>
</evidence>
<gene>
    <name evidence="8" type="ORF">MCHLO_16802</name>
</gene>
<name>A0ABQ0MBK6_MYCCL</name>
<dbReference type="PANTHER" id="PTHR46481">
    <property type="entry name" value="ZINC FINGER BED DOMAIN-CONTAINING PROTEIN 4"/>
    <property type="match status" value="1"/>
</dbReference>
<protein>
    <recommendedName>
        <fullName evidence="7">HAT C-terminal dimerisation domain-containing protein</fullName>
    </recommendedName>
</protein>
<accession>A0ABQ0MBK6</accession>
<dbReference type="InterPro" id="IPR008906">
    <property type="entry name" value="HATC_C_dom"/>
</dbReference>
<evidence type="ECO:0000256" key="1">
    <source>
        <dbReference type="ARBA" id="ARBA00004123"/>
    </source>
</evidence>
<evidence type="ECO:0000313" key="8">
    <source>
        <dbReference type="EMBL" id="GAT60694.1"/>
    </source>
</evidence>
<proteinExistence type="predicted"/>
<evidence type="ECO:0000256" key="3">
    <source>
        <dbReference type="ARBA" id="ARBA00022771"/>
    </source>
</evidence>
<feature type="compositionally biased region" description="Low complexity" evidence="6">
    <location>
        <begin position="587"/>
        <end position="604"/>
    </location>
</feature>
<dbReference type="PANTHER" id="PTHR46481:SF10">
    <property type="entry name" value="ZINC FINGER BED DOMAIN-CONTAINING PROTEIN 39"/>
    <property type="match status" value="1"/>
</dbReference>
<organism evidence="8 9">
    <name type="scientific">Mycena chlorophos</name>
    <name type="common">Agaric fungus</name>
    <name type="synonym">Agaricus chlorophos</name>
    <dbReference type="NCBI Taxonomy" id="658473"/>
    <lineage>
        <taxon>Eukaryota</taxon>
        <taxon>Fungi</taxon>
        <taxon>Dikarya</taxon>
        <taxon>Basidiomycota</taxon>
        <taxon>Agaricomycotina</taxon>
        <taxon>Agaricomycetes</taxon>
        <taxon>Agaricomycetidae</taxon>
        <taxon>Agaricales</taxon>
        <taxon>Marasmiineae</taxon>
        <taxon>Mycenaceae</taxon>
        <taxon>Mycena</taxon>
    </lineage>
</organism>
<dbReference type="Pfam" id="PF05699">
    <property type="entry name" value="Dimer_Tnp_hAT"/>
    <property type="match status" value="1"/>
</dbReference>
<dbReference type="SUPFAM" id="SSF140996">
    <property type="entry name" value="Hermes dimerisation domain"/>
    <property type="match status" value="1"/>
</dbReference>
<sequence>MAPPSEAASDCSKLSKASSALTSLSKLASEKAKRAGKALVKKVRNVVSSKGSKSSDSVQIIEAEDGDGDGAGADPSKRWTSGAYQFFHPPITKTDRKEPDRPYQWFACAAKKCKGNGGVKRHQLSKDGKPAGDRSSTSGLLRHARSCWGDDVVDGRMKGGSGKGKDVQPSIFSRFVRPGQQPAKPSNRLLSEAELRAHLVRWVAESNRPLSIVDDREFKTIVTTGRPEYSLPSRRTIARDLNACFEASHERIKTLLQNHPGRLSFATDAWTSPNHRAFCAWTVHLQHEGQLLSFPLDVVEVPESHTGATMAREFNSMLERYGISHKILAWTGDNASSNDTLNKHLGEDANNVFDADNRVRCFPHSMNLTAKTFLAPFYAGEGAESSAAVEADIPLELEDDDLPDLADASGGDSDDDMDGETGWDALTPSEQQDLVESVEEVKGPITKIRALAFAIINSPTLALPAWRKHCAANGLSVRVIPRDVSTRWDSLFKTLSVAIAYKSVVNTITADRSLPGFLKHTIDDDEWTKLEDMKYVLQFFKDTTLYFSRETIASITQVITTMDKLDDMMTTAVISSTVPVPVDGQSKTPTTGATKTAAKTPGETKTVKRKLHPAVIAALKPAKNLLNKYYALTDKSSIYRIAMVLHPRYKLKYFRVRKWDPTWIATARNLVRTEFDTHYAVVPTVDSDDLGINDTASMASSDFGFDEVMNWIEDVPMPDVAPDLDELDQYLSEPIDRRATIKPLEYWWSKREDWPRLSRMALDYLCVPVSSVAVERLFSQGRHLLVFTRNRLTGASIRKFMCFGGWSRRDLIDTDMLAAVIRKQMGRRAAEAARELKRIAVADDDKQEGSSKRARGE</sequence>
<dbReference type="Proteomes" id="UP000815677">
    <property type="component" value="Unassembled WGS sequence"/>
</dbReference>
<feature type="region of interest" description="Disordered" evidence="6">
    <location>
        <begin position="116"/>
        <end position="140"/>
    </location>
</feature>
<dbReference type="EMBL" id="DF849967">
    <property type="protein sequence ID" value="GAT60694.1"/>
    <property type="molecule type" value="Genomic_DNA"/>
</dbReference>
<evidence type="ECO:0000256" key="4">
    <source>
        <dbReference type="ARBA" id="ARBA00022833"/>
    </source>
</evidence>
<feature type="compositionally biased region" description="Acidic residues" evidence="6">
    <location>
        <begin position="412"/>
        <end position="421"/>
    </location>
</feature>
<keyword evidence="9" id="KW-1185">Reference proteome</keyword>